<dbReference type="InterPro" id="IPR036188">
    <property type="entry name" value="FAD/NAD-bd_sf"/>
</dbReference>
<dbReference type="AlphaFoldDB" id="A0A2S5Y5L6"/>
<dbReference type="InterPro" id="IPR002938">
    <property type="entry name" value="FAD-bd"/>
</dbReference>
<protein>
    <submittedName>
        <fullName evidence="3">FAD-dependent monooxygenase</fullName>
    </submittedName>
</protein>
<dbReference type="PANTHER" id="PTHR43476:SF3">
    <property type="entry name" value="FAD-BINDING MONOOXYGENASE"/>
    <property type="match status" value="1"/>
</dbReference>
<gene>
    <name evidence="3" type="ORF">C5C51_10030</name>
</gene>
<keyword evidence="3" id="KW-0503">Monooxygenase</keyword>
<dbReference type="GO" id="GO:0019622">
    <property type="term" value="P:3-(3-hydroxy)phenylpropionate catabolic process"/>
    <property type="evidence" value="ECO:0007669"/>
    <property type="project" value="TreeGrafter"/>
</dbReference>
<dbReference type="SUPFAM" id="SSF51905">
    <property type="entry name" value="FAD/NAD(P)-binding domain"/>
    <property type="match status" value="1"/>
</dbReference>
<evidence type="ECO:0000313" key="3">
    <source>
        <dbReference type="EMBL" id="PPI14015.1"/>
    </source>
</evidence>
<dbReference type="Proteomes" id="UP000237966">
    <property type="component" value="Unassembled WGS sequence"/>
</dbReference>
<dbReference type="EMBL" id="PSWU01000013">
    <property type="protein sequence ID" value="PPI14015.1"/>
    <property type="molecule type" value="Genomic_DNA"/>
</dbReference>
<dbReference type="PRINTS" id="PR00420">
    <property type="entry name" value="RNGMNOXGNASE"/>
</dbReference>
<dbReference type="Pfam" id="PF01494">
    <property type="entry name" value="FAD_binding_3"/>
    <property type="match status" value="1"/>
</dbReference>
<evidence type="ECO:0000256" key="1">
    <source>
        <dbReference type="ARBA" id="ARBA00023002"/>
    </source>
</evidence>
<organism evidence="3 4">
    <name type="scientific">Rathayibacter toxicus</name>
    <dbReference type="NCBI Taxonomy" id="145458"/>
    <lineage>
        <taxon>Bacteria</taxon>
        <taxon>Bacillati</taxon>
        <taxon>Actinomycetota</taxon>
        <taxon>Actinomycetes</taxon>
        <taxon>Micrococcales</taxon>
        <taxon>Microbacteriaceae</taxon>
        <taxon>Rathayibacter</taxon>
    </lineage>
</organism>
<accession>A0A2S5Y5L6</accession>
<evidence type="ECO:0000313" key="4">
    <source>
        <dbReference type="Proteomes" id="UP000237966"/>
    </source>
</evidence>
<reference evidence="3 4" key="1">
    <citation type="submission" date="2018-02" db="EMBL/GenBank/DDBJ databases">
        <title>Bacteriophage NCPPB3778 and a type I-E CRISPR drive the evolution of the US Biological Select Agent, Rathayibacter toxicus.</title>
        <authorList>
            <person name="Davis E.W.II."/>
            <person name="Tabima J.F."/>
            <person name="Weisberg A.J."/>
            <person name="Lopes L.D."/>
            <person name="Wiseman M.S."/>
            <person name="Wiseman M.S."/>
            <person name="Pupko T."/>
            <person name="Belcher M.S."/>
            <person name="Sechler A.J."/>
            <person name="Tancos M.A."/>
            <person name="Schroeder B.K."/>
            <person name="Murray T.D."/>
            <person name="Luster D.G."/>
            <person name="Schneider W.L."/>
            <person name="Rogers E."/>
            <person name="Andreote F.D."/>
            <person name="Grunwald N.J."/>
            <person name="Putnam M.L."/>
            <person name="Chang J.H."/>
        </authorList>
    </citation>
    <scope>NUCLEOTIDE SEQUENCE [LARGE SCALE GENOMIC DNA]</scope>
    <source>
        <strain evidence="3 4">FH99</strain>
    </source>
</reference>
<name>A0A2S5Y5L6_9MICO</name>
<dbReference type="RefSeq" id="WP_051210259.1">
    <property type="nucleotide sequence ID" value="NZ_CP037977.1"/>
</dbReference>
<feature type="domain" description="FAD-binding" evidence="2">
    <location>
        <begin position="5"/>
        <end position="348"/>
    </location>
</feature>
<keyword evidence="1" id="KW-0560">Oxidoreductase</keyword>
<dbReference type="Gene3D" id="3.30.70.2450">
    <property type="match status" value="1"/>
</dbReference>
<proteinExistence type="predicted"/>
<dbReference type="GO" id="GO:0071949">
    <property type="term" value="F:FAD binding"/>
    <property type="evidence" value="ECO:0007669"/>
    <property type="project" value="InterPro"/>
</dbReference>
<evidence type="ECO:0000259" key="2">
    <source>
        <dbReference type="Pfam" id="PF01494"/>
    </source>
</evidence>
<comment type="caution">
    <text evidence="3">The sequence shown here is derived from an EMBL/GenBank/DDBJ whole genome shotgun (WGS) entry which is preliminary data.</text>
</comment>
<dbReference type="PANTHER" id="PTHR43476">
    <property type="entry name" value="3-(3-HYDROXY-PHENYL)PROPIONATE/3-HYDROXYCINNAMIC ACID HYDROXYLASE"/>
    <property type="match status" value="1"/>
</dbReference>
<dbReference type="OrthoDB" id="4246007at2"/>
<dbReference type="InterPro" id="IPR050631">
    <property type="entry name" value="PheA/TfdB_FAD_monoxygenase"/>
</dbReference>
<dbReference type="GO" id="GO:0008688">
    <property type="term" value="F:3-(3-hydroxyphenyl)propionate hydroxylase activity"/>
    <property type="evidence" value="ECO:0007669"/>
    <property type="project" value="TreeGrafter"/>
</dbReference>
<sequence>MTTEQTDVLVVGGGPVGVLLGALLARNGLDVQVWERRTAVPAGSRAIGIHPPSLDAFAAIGADGPVLAEAALVREGIARSRGRTLGSLSFARASRTHPYVATLDQHRTETFLRERLRAHHSEALRLGISATGLRRHSRQLEVTGTGPEGTPTAVRATFVVGADGAHSTVRELLGIGTTGRDYPDRYVMGDFADPESTSLLNSALVDVGPAGVVESFPLPGRRRRYVALSGPHAALWAPTWQPGSTPDPEAASALADTVAQRTGVEIDSSTCTMLSGFQIRRRAAQQLTLARIALIGDAAHEISPIGGQGMNLGWLDAAELTPLLTEAVRTGSCGPWPLFAKHRARVARRAALQAEVNMVLGRPLDGLALRSRELALRSTLALPSARLLARAYAMGWSSPMRQEKPSR</sequence>
<dbReference type="Gene3D" id="3.50.50.60">
    <property type="entry name" value="FAD/NAD(P)-binding domain"/>
    <property type="match status" value="1"/>
</dbReference>